<feature type="domain" description="Phosphoribosyltransferase" evidence="2">
    <location>
        <begin position="163"/>
        <end position="200"/>
    </location>
</feature>
<dbReference type="Proteomes" id="UP000230179">
    <property type="component" value="Unassembled WGS sequence"/>
</dbReference>
<dbReference type="Pfam" id="PF00156">
    <property type="entry name" value="Pribosyltran"/>
    <property type="match status" value="1"/>
</dbReference>
<dbReference type="AlphaFoldDB" id="A0A2H0U936"/>
<accession>A0A2H0U936</accession>
<dbReference type="SUPFAM" id="SSF53271">
    <property type="entry name" value="PRTase-like"/>
    <property type="match status" value="1"/>
</dbReference>
<sequence length="206" mass="22728">MQWLFDLVFPPRTDEQRLRAMSTDDFLALVSPRLVDCTRPGTVALLSFHHPVVRAAVHEAKYHGNASAFSLLGAVLAEYLQDHDQLSRRITVVPIPLGTEREKERGGNQVHQIVLRALQSMSDRETFVLENGLLVRTRETASQVSLAREKREENMHNAFVATGSADPARTYIVVDDVITTGATLQAAVDALRTAGAQNIIPLAIAH</sequence>
<reference evidence="4" key="1">
    <citation type="submission" date="2017-09" db="EMBL/GenBank/DDBJ databases">
        <title>Depth-based differentiation of microbial function through sediment-hosted aquifers and enrichment of novel symbionts in the deep terrestrial subsurface.</title>
        <authorList>
            <person name="Probst A.J."/>
            <person name="Ladd B."/>
            <person name="Jarett J.K."/>
            <person name="Geller-Mcgrath D.E."/>
            <person name="Sieber C.M.K."/>
            <person name="Emerson J.B."/>
            <person name="Anantharaman K."/>
            <person name="Thomas B.C."/>
            <person name="Malmstrom R."/>
            <person name="Stieglmeier M."/>
            <person name="Klingl A."/>
            <person name="Woyke T."/>
            <person name="Ryan C.M."/>
            <person name="Banfield J.F."/>
        </authorList>
    </citation>
    <scope>NUCLEOTIDE SEQUENCE [LARGE SCALE GENOMIC DNA]</scope>
</reference>
<dbReference type="CDD" id="cd06223">
    <property type="entry name" value="PRTases_typeI"/>
    <property type="match status" value="1"/>
</dbReference>
<organism evidence="3 4">
    <name type="scientific">Candidatus Kaiserbacteria bacterium CG10_big_fil_rev_8_21_14_0_10_56_12</name>
    <dbReference type="NCBI Taxonomy" id="1974611"/>
    <lineage>
        <taxon>Bacteria</taxon>
        <taxon>Candidatus Kaiseribacteriota</taxon>
    </lineage>
</organism>
<dbReference type="EMBL" id="PFBL01000024">
    <property type="protein sequence ID" value="PIR82902.1"/>
    <property type="molecule type" value="Genomic_DNA"/>
</dbReference>
<dbReference type="InterPro" id="IPR029057">
    <property type="entry name" value="PRTase-like"/>
</dbReference>
<evidence type="ECO:0000313" key="4">
    <source>
        <dbReference type="Proteomes" id="UP000230179"/>
    </source>
</evidence>
<comment type="similarity">
    <text evidence="1">Belongs to the ComF/GntX family.</text>
</comment>
<protein>
    <recommendedName>
        <fullName evidence="2">Phosphoribosyltransferase domain-containing protein</fullName>
    </recommendedName>
</protein>
<dbReference type="PANTHER" id="PTHR47505">
    <property type="entry name" value="DNA UTILIZATION PROTEIN YHGH"/>
    <property type="match status" value="1"/>
</dbReference>
<dbReference type="InterPro" id="IPR051910">
    <property type="entry name" value="ComF/GntX_DNA_util-trans"/>
</dbReference>
<name>A0A2H0U936_9BACT</name>
<proteinExistence type="inferred from homology"/>
<dbReference type="Gene3D" id="3.40.50.2020">
    <property type="match status" value="1"/>
</dbReference>
<comment type="caution">
    <text evidence="3">The sequence shown here is derived from an EMBL/GenBank/DDBJ whole genome shotgun (WGS) entry which is preliminary data.</text>
</comment>
<gene>
    <name evidence="3" type="ORF">COU19_03125</name>
</gene>
<evidence type="ECO:0000256" key="1">
    <source>
        <dbReference type="ARBA" id="ARBA00008007"/>
    </source>
</evidence>
<dbReference type="PANTHER" id="PTHR47505:SF1">
    <property type="entry name" value="DNA UTILIZATION PROTEIN YHGH"/>
    <property type="match status" value="1"/>
</dbReference>
<evidence type="ECO:0000313" key="3">
    <source>
        <dbReference type="EMBL" id="PIR82902.1"/>
    </source>
</evidence>
<dbReference type="InterPro" id="IPR000836">
    <property type="entry name" value="PRTase_dom"/>
</dbReference>
<evidence type="ECO:0000259" key="2">
    <source>
        <dbReference type="Pfam" id="PF00156"/>
    </source>
</evidence>